<evidence type="ECO:0000256" key="2">
    <source>
        <dbReference type="ARBA" id="ARBA00022676"/>
    </source>
</evidence>
<keyword evidence="5" id="KW-0472">Membrane</keyword>
<keyword evidence="5" id="KW-0812">Transmembrane</keyword>
<protein>
    <recommendedName>
        <fullName evidence="5">UDP-glucuronosyltransferase</fullName>
        <ecNumber evidence="5">2.4.1.17</ecNumber>
    </recommendedName>
</protein>
<dbReference type="Proteomes" id="UP001162164">
    <property type="component" value="Unassembled WGS sequence"/>
</dbReference>
<gene>
    <name evidence="6" type="ORF">NQ317_018575</name>
</gene>
<dbReference type="EC" id="2.4.1.17" evidence="5"/>
<keyword evidence="7" id="KW-1185">Reference proteome</keyword>
<comment type="caution">
    <text evidence="6">The sequence shown here is derived from an EMBL/GenBank/DDBJ whole genome shotgun (WGS) entry which is preliminary data.</text>
</comment>
<name>A0ABQ9JWT7_9CUCU</name>
<dbReference type="InterPro" id="IPR002213">
    <property type="entry name" value="UDP_glucos_trans"/>
</dbReference>
<dbReference type="CDD" id="cd03784">
    <property type="entry name" value="GT1_Gtf-like"/>
    <property type="match status" value="1"/>
</dbReference>
<proteinExistence type="inferred from homology"/>
<evidence type="ECO:0000313" key="7">
    <source>
        <dbReference type="Proteomes" id="UP001162164"/>
    </source>
</evidence>
<comment type="catalytic activity">
    <reaction evidence="5">
        <text>glucuronate acceptor + UDP-alpha-D-glucuronate = acceptor beta-D-glucuronoside + UDP + H(+)</text>
        <dbReference type="Rhea" id="RHEA:21032"/>
        <dbReference type="ChEBI" id="CHEBI:15378"/>
        <dbReference type="ChEBI" id="CHEBI:58052"/>
        <dbReference type="ChEBI" id="CHEBI:58223"/>
        <dbReference type="ChEBI" id="CHEBI:132367"/>
        <dbReference type="ChEBI" id="CHEBI:132368"/>
        <dbReference type="EC" id="2.4.1.17"/>
    </reaction>
</comment>
<evidence type="ECO:0000256" key="1">
    <source>
        <dbReference type="ARBA" id="ARBA00009995"/>
    </source>
</evidence>
<reference evidence="6" key="1">
    <citation type="journal article" date="2023" name="Insect Mol. Biol.">
        <title>Genome sequencing provides insights into the evolution of gene families encoding plant cell wall-degrading enzymes in longhorned beetles.</title>
        <authorList>
            <person name="Shin N.R."/>
            <person name="Okamura Y."/>
            <person name="Kirsch R."/>
            <person name="Pauchet Y."/>
        </authorList>
    </citation>
    <scope>NUCLEOTIDE SEQUENCE</scope>
    <source>
        <strain evidence="6">MMC_N1</strain>
    </source>
</reference>
<evidence type="ECO:0000313" key="6">
    <source>
        <dbReference type="EMBL" id="KAJ8982534.1"/>
    </source>
</evidence>
<evidence type="ECO:0000256" key="5">
    <source>
        <dbReference type="RuleBase" id="RU362059"/>
    </source>
</evidence>
<keyword evidence="5" id="KW-1133">Transmembrane helix</keyword>
<feature type="transmembrane region" description="Helical" evidence="5">
    <location>
        <begin position="484"/>
        <end position="503"/>
    </location>
</feature>
<dbReference type="PANTHER" id="PTHR48043">
    <property type="entry name" value="EG:EG0003.4 PROTEIN-RELATED"/>
    <property type="match status" value="1"/>
</dbReference>
<organism evidence="6 7">
    <name type="scientific">Molorchus minor</name>
    <dbReference type="NCBI Taxonomy" id="1323400"/>
    <lineage>
        <taxon>Eukaryota</taxon>
        <taxon>Metazoa</taxon>
        <taxon>Ecdysozoa</taxon>
        <taxon>Arthropoda</taxon>
        <taxon>Hexapoda</taxon>
        <taxon>Insecta</taxon>
        <taxon>Pterygota</taxon>
        <taxon>Neoptera</taxon>
        <taxon>Endopterygota</taxon>
        <taxon>Coleoptera</taxon>
        <taxon>Polyphaga</taxon>
        <taxon>Cucujiformia</taxon>
        <taxon>Chrysomeloidea</taxon>
        <taxon>Cerambycidae</taxon>
        <taxon>Lamiinae</taxon>
        <taxon>Monochamini</taxon>
        <taxon>Molorchus</taxon>
    </lineage>
</organism>
<accession>A0ABQ9JWT7</accession>
<dbReference type="Gene3D" id="3.40.50.2000">
    <property type="entry name" value="Glycogen Phosphorylase B"/>
    <property type="match status" value="1"/>
</dbReference>
<sequence length="520" mass="59054">MHSVVSSSVYLWVILKYATGVNILLLDYVESPSHYIWNYAFVEGLMEKGHNITMLGPFVDKNNSTGKYHPIVLDGISEAIVANSDIHMAGGHWASHPLLSIKAFMDFQFISCNHSYHTNGFRTLWNYPDDFKFDLIITDMTLGPCLYPFIQKFGYPPTIGVTAYLLPSSVSDIFGNGVQPSFLPLFHVEFTENMDFSQRVTNFIYTHLETVLRQWYELAATEKLARRLLGTEVDDFGDIQRHISLVLANLDPTVHYARPLTPNIIPVGGLHVKDARKLPDDLRSIANNAKNGVILFCLGSNVHSSKLGNNVINNILSAFSQLKQTVVWKFEEKLENVPKNVFVRKWLPQNDILGHPNTKLFISHGGALSTYEAMYHGVPIIGMPFFLDQKTTVDFLVERKLALKVDPKNFTAEMLMNTIQEMLNNAQYSHLTKEYSSRMRDQPQTPLQRAVFWAEYVIRHKDAAHFLSPKSRDMSLFVSSSTDVILFLAVVLIVSLFVICTVVRKMYGCLFRSTKKEKSD</sequence>
<keyword evidence="2 4" id="KW-0328">Glycosyltransferase</keyword>
<dbReference type="PANTHER" id="PTHR48043:SF159">
    <property type="entry name" value="EG:EG0003.4 PROTEIN-RELATED"/>
    <property type="match status" value="1"/>
</dbReference>
<keyword evidence="3 4" id="KW-0808">Transferase</keyword>
<comment type="subcellular location">
    <subcellularLocation>
        <location evidence="5">Membrane</location>
        <topology evidence="5">Single-pass membrane protein</topology>
    </subcellularLocation>
</comment>
<dbReference type="InterPro" id="IPR050271">
    <property type="entry name" value="UDP-glycosyltransferase"/>
</dbReference>
<dbReference type="PROSITE" id="PS00375">
    <property type="entry name" value="UDPGT"/>
    <property type="match status" value="1"/>
</dbReference>
<evidence type="ECO:0000256" key="4">
    <source>
        <dbReference type="RuleBase" id="RU003718"/>
    </source>
</evidence>
<comment type="similarity">
    <text evidence="1 4">Belongs to the UDP-glycosyltransferase family.</text>
</comment>
<dbReference type="SUPFAM" id="SSF53756">
    <property type="entry name" value="UDP-Glycosyltransferase/glycogen phosphorylase"/>
    <property type="match status" value="1"/>
</dbReference>
<evidence type="ECO:0000256" key="3">
    <source>
        <dbReference type="ARBA" id="ARBA00022679"/>
    </source>
</evidence>
<dbReference type="InterPro" id="IPR035595">
    <property type="entry name" value="UDP_glycos_trans_CS"/>
</dbReference>
<dbReference type="Pfam" id="PF00201">
    <property type="entry name" value="UDPGT"/>
    <property type="match status" value="1"/>
</dbReference>
<dbReference type="EMBL" id="JAPWTJ010000119">
    <property type="protein sequence ID" value="KAJ8982534.1"/>
    <property type="molecule type" value="Genomic_DNA"/>
</dbReference>